<feature type="compositionally biased region" description="Basic and acidic residues" evidence="1">
    <location>
        <begin position="29"/>
        <end position="68"/>
    </location>
</feature>
<accession>A0AAN6I5Z1</accession>
<keyword evidence="5" id="KW-1185">Reference proteome</keyword>
<organism evidence="2 4">
    <name type="scientific">Pichia angusta</name>
    <name type="common">Yeast</name>
    <name type="synonym">Hansenula polymorpha</name>
    <dbReference type="NCBI Taxonomy" id="870730"/>
    <lineage>
        <taxon>Eukaryota</taxon>
        <taxon>Fungi</taxon>
        <taxon>Dikarya</taxon>
        <taxon>Ascomycota</taxon>
        <taxon>Saccharomycotina</taxon>
        <taxon>Pichiomycetes</taxon>
        <taxon>Pichiales</taxon>
        <taxon>Pichiaceae</taxon>
        <taxon>Ogataea</taxon>
    </lineage>
</organism>
<feature type="region of interest" description="Disordered" evidence="1">
    <location>
        <begin position="1"/>
        <end position="74"/>
    </location>
</feature>
<comment type="caution">
    <text evidence="2">The sequence shown here is derived from an EMBL/GenBank/DDBJ whole genome shotgun (WGS) entry which is preliminary data.</text>
</comment>
<gene>
    <name evidence="2" type="ORF">KL928_002491</name>
    <name evidence="3" type="ORF">KL940_005193</name>
</gene>
<evidence type="ECO:0000313" key="3">
    <source>
        <dbReference type="EMBL" id="KAG7845637.1"/>
    </source>
</evidence>
<proteinExistence type="predicted"/>
<reference evidence="2 5" key="1">
    <citation type="journal article" date="2021" name="G3 (Bethesda)">
        <title>Genomic diversity, chromosomal rearrangements, and interspecies hybridization in the ogataea polymorpha species complex.</title>
        <authorList>
            <person name="Hanson S.J."/>
            <person name="Cinneide E.O."/>
            <person name="Salzberg L.I."/>
            <person name="Wolfe K.H."/>
            <person name="McGowan J."/>
            <person name="Fitzpatrick D.A."/>
            <person name="Matlin K."/>
        </authorList>
    </citation>
    <scope>NUCLEOTIDE SEQUENCE</scope>
    <source>
        <strain evidence="3">51-138</strain>
        <strain evidence="2">61-244</strain>
    </source>
</reference>
<dbReference type="GeneID" id="66126542"/>
<dbReference type="AlphaFoldDB" id="A0AAN6I5Z1"/>
<name>A0AAN6I5Z1_PICAN</name>
<dbReference type="Proteomes" id="UP001197328">
    <property type="component" value="Unassembled WGS sequence"/>
</dbReference>
<dbReference type="RefSeq" id="XP_043060696.1">
    <property type="nucleotide sequence ID" value="XM_043202973.1"/>
</dbReference>
<sequence>MHSMVRDEQNEVDEKGEQGQQKRGQGPQKHGEQKLGGAREARVEEQQRQRHLDKGEYERDGMHHKEIADAVSCV</sequence>
<feature type="compositionally biased region" description="Basic and acidic residues" evidence="1">
    <location>
        <begin position="1"/>
        <end position="17"/>
    </location>
</feature>
<evidence type="ECO:0000313" key="2">
    <source>
        <dbReference type="EMBL" id="KAG7819817.1"/>
    </source>
</evidence>
<evidence type="ECO:0000313" key="4">
    <source>
        <dbReference type="Proteomes" id="UP001196530"/>
    </source>
</evidence>
<evidence type="ECO:0000256" key="1">
    <source>
        <dbReference type="SAM" id="MobiDB-lite"/>
    </source>
</evidence>
<feature type="compositionally biased region" description="Low complexity" evidence="1">
    <location>
        <begin position="18"/>
        <end position="28"/>
    </location>
</feature>
<evidence type="ECO:0000313" key="5">
    <source>
        <dbReference type="Proteomes" id="UP001197328"/>
    </source>
</evidence>
<dbReference type="Proteomes" id="UP001196530">
    <property type="component" value="Unassembled WGS sequence"/>
</dbReference>
<dbReference type="EMBL" id="JAHLUX010000004">
    <property type="protein sequence ID" value="KAG7819817.1"/>
    <property type="molecule type" value="Genomic_DNA"/>
</dbReference>
<dbReference type="EMBL" id="JAHLVD010000020">
    <property type="protein sequence ID" value="KAG7845637.1"/>
    <property type="molecule type" value="Genomic_DNA"/>
</dbReference>
<protein>
    <submittedName>
        <fullName evidence="2">Uncharacterized protein</fullName>
    </submittedName>
</protein>